<reference evidence="1" key="1">
    <citation type="submission" date="2020-05" db="EMBL/GenBank/DDBJ databases">
        <title>WGS assembly of Panicum virgatum.</title>
        <authorList>
            <person name="Lovell J.T."/>
            <person name="Jenkins J."/>
            <person name="Shu S."/>
            <person name="Juenger T.E."/>
            <person name="Schmutz J."/>
        </authorList>
    </citation>
    <scope>NUCLEOTIDE SEQUENCE</scope>
    <source>
        <strain evidence="1">AP13</strain>
    </source>
</reference>
<name>A0A8T0VZD5_PANVG</name>
<keyword evidence="2" id="KW-1185">Reference proteome</keyword>
<dbReference type="InterPro" id="IPR036576">
    <property type="entry name" value="WRKY_dom_sf"/>
</dbReference>
<organism evidence="1 2">
    <name type="scientific">Panicum virgatum</name>
    <name type="common">Blackwell switchgrass</name>
    <dbReference type="NCBI Taxonomy" id="38727"/>
    <lineage>
        <taxon>Eukaryota</taxon>
        <taxon>Viridiplantae</taxon>
        <taxon>Streptophyta</taxon>
        <taxon>Embryophyta</taxon>
        <taxon>Tracheophyta</taxon>
        <taxon>Spermatophyta</taxon>
        <taxon>Magnoliopsida</taxon>
        <taxon>Liliopsida</taxon>
        <taxon>Poales</taxon>
        <taxon>Poaceae</taxon>
        <taxon>PACMAD clade</taxon>
        <taxon>Panicoideae</taxon>
        <taxon>Panicodae</taxon>
        <taxon>Paniceae</taxon>
        <taxon>Panicinae</taxon>
        <taxon>Panicum</taxon>
        <taxon>Panicum sect. Hiantes</taxon>
    </lineage>
</organism>
<comment type="caution">
    <text evidence="1">The sequence shown here is derived from an EMBL/GenBank/DDBJ whole genome shotgun (WGS) entry which is preliminary data.</text>
</comment>
<evidence type="ECO:0008006" key="3">
    <source>
        <dbReference type="Google" id="ProtNLM"/>
    </source>
</evidence>
<proteinExistence type="predicted"/>
<protein>
    <recommendedName>
        <fullName evidence="3">WRKY domain-containing protein</fullName>
    </recommendedName>
</protein>
<dbReference type="Proteomes" id="UP000823388">
    <property type="component" value="Chromosome 2K"/>
</dbReference>
<evidence type="ECO:0000313" key="1">
    <source>
        <dbReference type="EMBL" id="KAG2640500.1"/>
    </source>
</evidence>
<dbReference type="GO" id="GO:0003700">
    <property type="term" value="F:DNA-binding transcription factor activity"/>
    <property type="evidence" value="ECO:0007669"/>
    <property type="project" value="InterPro"/>
</dbReference>
<dbReference type="GO" id="GO:0043565">
    <property type="term" value="F:sequence-specific DNA binding"/>
    <property type="evidence" value="ECO:0007669"/>
    <property type="project" value="InterPro"/>
</dbReference>
<accession>A0A8T0VZD5</accession>
<gene>
    <name evidence="1" type="ORF">PVAP13_2KG097300</name>
</gene>
<sequence>MWAHLVAVTFVFREPHPLPFPSRGFISSRPPFFYLGRSSPGTGSGTGKEKAWISGAGRSSSLSGRKKVSRPWFAFQTRSANDILDDGYRWRKYNAHPSFLRLAQWNSQIALRKTKKKIPALKMIAILGTPQVHWRHYLNAKHLSWITASIGIASICKSSLHSCLNSIG</sequence>
<dbReference type="AlphaFoldDB" id="A0A8T0VZD5"/>
<dbReference type="Gene3D" id="2.20.25.80">
    <property type="entry name" value="WRKY domain"/>
    <property type="match status" value="1"/>
</dbReference>
<evidence type="ECO:0000313" key="2">
    <source>
        <dbReference type="Proteomes" id="UP000823388"/>
    </source>
</evidence>
<dbReference type="EMBL" id="CM029039">
    <property type="protein sequence ID" value="KAG2640500.1"/>
    <property type="molecule type" value="Genomic_DNA"/>
</dbReference>